<keyword evidence="7" id="KW-1185">Reference proteome</keyword>
<dbReference type="RefSeq" id="XP_011130204.1">
    <property type="nucleotide sequence ID" value="XM_011131902.1"/>
</dbReference>
<feature type="domain" description="B box-type" evidence="5">
    <location>
        <begin position="293"/>
        <end position="333"/>
    </location>
</feature>
<dbReference type="PROSITE" id="PS50119">
    <property type="entry name" value="ZF_BBOX"/>
    <property type="match status" value="2"/>
</dbReference>
<gene>
    <name evidence="6" type="ORF">GNI_067830</name>
</gene>
<dbReference type="SUPFAM" id="SSF57845">
    <property type="entry name" value="B-box zinc-binding domain"/>
    <property type="match status" value="1"/>
</dbReference>
<evidence type="ECO:0000256" key="4">
    <source>
        <dbReference type="SAM" id="MobiDB-lite"/>
    </source>
</evidence>
<keyword evidence="3" id="KW-0863">Zinc-finger</keyword>
<dbReference type="CDD" id="cd19756">
    <property type="entry name" value="Bbox2"/>
    <property type="match status" value="1"/>
</dbReference>
<reference evidence="6" key="1">
    <citation type="submission" date="2013-12" db="EMBL/GenBank/DDBJ databases">
        <authorList>
            <person name="Omoto C.K."/>
            <person name="Sibley D."/>
            <person name="Venepally P."/>
            <person name="Hadjithomas M."/>
            <person name="Karamycheva S."/>
            <person name="Brunk B."/>
            <person name="Roos D."/>
            <person name="Caler E."/>
            <person name="Lorenzi H."/>
        </authorList>
    </citation>
    <scope>NUCLEOTIDE SEQUENCE</scope>
</reference>
<accession>A0A023B7N5</accession>
<dbReference type="GO" id="GO:0008270">
    <property type="term" value="F:zinc ion binding"/>
    <property type="evidence" value="ECO:0007669"/>
    <property type="project" value="UniProtKB-KW"/>
</dbReference>
<evidence type="ECO:0000259" key="5">
    <source>
        <dbReference type="PROSITE" id="PS50119"/>
    </source>
</evidence>
<evidence type="ECO:0000313" key="6">
    <source>
        <dbReference type="EMBL" id="EZG67543.1"/>
    </source>
</evidence>
<sequence>MPTTFELAEYVEDVIGSEREAWEYFMKLKYFSADLYIAEMISISTTDRIKEWERRAIKDFGRDFTHVVVDLGRMEPLPAFARDSSGKLQERELKVECLHFGMHDCDFLLPLNFAPIPISATSMDTMVHRAVIFKIVMGRSMTYTSNKMASLPDHLDSVVYQTDVQQIDPDVSQMFEQVKAVDRPFFYDEKTHLQSKNKAVSTALTNQCWVRLKLPEVQAIPVYLCTVDFRPVRVETSMPVCDACSVSSATVYCSADKSHFCSSCDVAHHSRSTVVARHVRCSVTESPHMFGNCSEHPSAVIDAVCEGCFQTLCSYCLLLGNHALVANPREHPLVSTFEAYKHCLSGDSDVDQTLRAMRANIGKKMDHLQFGLTQSIRNFKSIAKQLEEVKRETVHKIDSLYSNARLRYLEGIRKEFVMELLFWKLVEDFWSHVSKTLPPAMYLHYRRKLSRLVHIWASSDMASYAGDTVTSFPPSLYQAPTSVHLPSLFPSWWSSSGQNGVDPTQVAGDNDGAQRKKFNASTLVPAIIVEGSLVVSPINKDAWIGNEVFGPTAHELDDDLVMDSWEKTCENVLPSPTITDNVAVLGEIAGHDDVADDGDRYLINQAELEVKSPDEVMKQSTHIPKCKIIWQVLSDHEFQLLRKLLYAPDSELSFSVKMELADAVVDLALYFGDVTNVLTILFCQTYIRMFRRCARAPFMDYDTFRQSTLDCDLLVDPLLGECISHVLDGNPALGNNFGGMLSNDDASSLIATIIPFLQSLASKITVSDLKEENDQKTPTLDPSLDARLNGSFESSQEVVGDLTEESFRKLSDYDEWCVDDETMNFIKALTSKLTTLSKLPVYVQAIICIAHQSYDHLLDLSRLGLLQTVDAMWSADEPCRFHNLPSQLNQRAPAGVAVLCILSYIYSKAILAVGRRLEKEAEDRGDRLRLSLAARCLAQRLHGIGFHAFVECLHYVDKSRRRRDLELLVGTDLGTQLDTELGAGEEGSVYMRAGHATARWMLHSVARNLRGDDSKVINPPLQFRGSDVDRINVIRHAGDVWIEAAPHFEQAKDNMEFYSCTLSSQDREGLQKLIRLANLEPSAEDTNPAQDNIVPTGKVDEVPTGPDMV</sequence>
<feature type="domain" description="B box-type" evidence="5">
    <location>
        <begin position="236"/>
        <end position="283"/>
    </location>
</feature>
<dbReference type="eggNOG" id="KOG2177">
    <property type="taxonomic scope" value="Eukaryota"/>
</dbReference>
<dbReference type="SMART" id="SM00336">
    <property type="entry name" value="BBOX"/>
    <property type="match status" value="2"/>
</dbReference>
<dbReference type="CDD" id="cd19821">
    <property type="entry name" value="Bbox1_BBX-like"/>
    <property type="match status" value="1"/>
</dbReference>
<name>A0A023B7N5_GRENI</name>
<dbReference type="EMBL" id="AFNH02000510">
    <property type="protein sequence ID" value="EZG67543.1"/>
    <property type="molecule type" value="Genomic_DNA"/>
</dbReference>
<dbReference type="InterPro" id="IPR049808">
    <property type="entry name" value="CONSTANS-like_Bbox1"/>
</dbReference>
<evidence type="ECO:0000256" key="2">
    <source>
        <dbReference type="ARBA" id="ARBA00022833"/>
    </source>
</evidence>
<evidence type="ECO:0000313" key="7">
    <source>
        <dbReference type="Proteomes" id="UP000019763"/>
    </source>
</evidence>
<evidence type="ECO:0000256" key="3">
    <source>
        <dbReference type="PROSITE-ProRule" id="PRU00024"/>
    </source>
</evidence>
<dbReference type="PANTHER" id="PTHR31717">
    <property type="entry name" value="ZINC FINGER PROTEIN CONSTANS-LIKE 10"/>
    <property type="match status" value="1"/>
</dbReference>
<keyword evidence="2" id="KW-0862">Zinc</keyword>
<dbReference type="Proteomes" id="UP000019763">
    <property type="component" value="Unassembled WGS sequence"/>
</dbReference>
<dbReference type="Gene3D" id="3.30.160.60">
    <property type="entry name" value="Classic Zinc Finger"/>
    <property type="match status" value="1"/>
</dbReference>
<dbReference type="AlphaFoldDB" id="A0A023B7N5"/>
<keyword evidence="1" id="KW-0479">Metal-binding</keyword>
<proteinExistence type="predicted"/>
<dbReference type="PANTHER" id="PTHR31717:SF45">
    <property type="entry name" value="ZINC FINGER PROTEIN CONSTANS-LIKE 14-RELATED"/>
    <property type="match status" value="1"/>
</dbReference>
<dbReference type="VEuPathDB" id="CryptoDB:GNI_067830"/>
<organism evidence="6 7">
    <name type="scientific">Gregarina niphandrodes</name>
    <name type="common">Septate eugregarine</name>
    <dbReference type="NCBI Taxonomy" id="110365"/>
    <lineage>
        <taxon>Eukaryota</taxon>
        <taxon>Sar</taxon>
        <taxon>Alveolata</taxon>
        <taxon>Apicomplexa</taxon>
        <taxon>Conoidasida</taxon>
        <taxon>Gregarinasina</taxon>
        <taxon>Eugregarinorida</taxon>
        <taxon>Gregarinidae</taxon>
        <taxon>Gregarina</taxon>
    </lineage>
</organism>
<feature type="region of interest" description="Disordered" evidence="4">
    <location>
        <begin position="1081"/>
        <end position="1109"/>
    </location>
</feature>
<protein>
    <submittedName>
        <fullName evidence="6">Zinc finger protein</fullName>
    </submittedName>
</protein>
<evidence type="ECO:0000256" key="1">
    <source>
        <dbReference type="ARBA" id="ARBA00022723"/>
    </source>
</evidence>
<dbReference type="InterPro" id="IPR000315">
    <property type="entry name" value="Znf_B-box"/>
</dbReference>
<dbReference type="GeneID" id="22912489"/>
<dbReference type="OrthoDB" id="153872at2759"/>
<comment type="caution">
    <text evidence="6">The sequence shown here is derived from an EMBL/GenBank/DDBJ whole genome shotgun (WGS) entry which is preliminary data.</text>
</comment>